<feature type="compositionally biased region" description="Basic and acidic residues" evidence="1">
    <location>
        <begin position="130"/>
        <end position="139"/>
    </location>
</feature>
<reference evidence="2" key="3">
    <citation type="submission" date="2021-05" db="UniProtKB">
        <authorList>
            <consortium name="EnsemblPlants"/>
        </authorList>
    </citation>
    <scope>IDENTIFICATION</scope>
    <source>
        <strain evidence="2">cv. B73</strain>
    </source>
</reference>
<dbReference type="AlphaFoldDB" id="A0A804UA69"/>
<evidence type="ECO:0000256" key="1">
    <source>
        <dbReference type="SAM" id="MobiDB-lite"/>
    </source>
</evidence>
<accession>A0A804UA69</accession>
<feature type="compositionally biased region" description="Basic and acidic residues" evidence="1">
    <location>
        <begin position="29"/>
        <end position="39"/>
    </location>
</feature>
<sequence>MGRQPPTERGGNRGNRTWIGTSSIAARGSELREGRRPWEGQEQGVGAPSSEPMEGDEEKKGQRPPWLSSRGRRPRESRRERRRRRHLVEEMTASTGDRNDWERRAPGLAAPMAKGRDGDGGAEEASATCKEGRGHRPQG</sequence>
<organism evidence="2 3">
    <name type="scientific">Zea mays</name>
    <name type="common">Maize</name>
    <dbReference type="NCBI Taxonomy" id="4577"/>
    <lineage>
        <taxon>Eukaryota</taxon>
        <taxon>Viridiplantae</taxon>
        <taxon>Streptophyta</taxon>
        <taxon>Embryophyta</taxon>
        <taxon>Tracheophyta</taxon>
        <taxon>Spermatophyta</taxon>
        <taxon>Magnoliopsida</taxon>
        <taxon>Liliopsida</taxon>
        <taxon>Poales</taxon>
        <taxon>Poaceae</taxon>
        <taxon>PACMAD clade</taxon>
        <taxon>Panicoideae</taxon>
        <taxon>Andropogonodae</taxon>
        <taxon>Andropogoneae</taxon>
        <taxon>Tripsacinae</taxon>
        <taxon>Zea</taxon>
    </lineage>
</organism>
<evidence type="ECO:0000313" key="2">
    <source>
        <dbReference type="EnsemblPlants" id="Zm00001eb267870_P001"/>
    </source>
</evidence>
<proteinExistence type="predicted"/>
<dbReference type="Gramene" id="Zm00001eb267870_T001">
    <property type="protein sequence ID" value="Zm00001eb267870_P001"/>
    <property type="gene ID" value="Zm00001eb267870"/>
</dbReference>
<dbReference type="Proteomes" id="UP000007305">
    <property type="component" value="Chromosome 6"/>
</dbReference>
<reference evidence="3" key="1">
    <citation type="journal article" date="2009" name="Science">
        <title>The B73 maize genome: complexity, diversity, and dynamics.</title>
        <authorList>
            <person name="Schnable P.S."/>
            <person name="Ware D."/>
            <person name="Fulton R.S."/>
            <person name="Stein J.C."/>
            <person name="Wei F."/>
            <person name="Pasternak S."/>
            <person name="Liang C."/>
            <person name="Zhang J."/>
            <person name="Fulton L."/>
            <person name="Graves T.A."/>
            <person name="Minx P."/>
            <person name="Reily A.D."/>
            <person name="Courtney L."/>
            <person name="Kruchowski S.S."/>
            <person name="Tomlinson C."/>
            <person name="Strong C."/>
            <person name="Delehaunty K."/>
            <person name="Fronick C."/>
            <person name="Courtney B."/>
            <person name="Rock S.M."/>
            <person name="Belter E."/>
            <person name="Du F."/>
            <person name="Kim K."/>
            <person name="Abbott R.M."/>
            <person name="Cotton M."/>
            <person name="Levy A."/>
            <person name="Marchetto P."/>
            <person name="Ochoa K."/>
            <person name="Jackson S.M."/>
            <person name="Gillam B."/>
            <person name="Chen W."/>
            <person name="Yan L."/>
            <person name="Higginbotham J."/>
            <person name="Cardenas M."/>
            <person name="Waligorski J."/>
            <person name="Applebaum E."/>
            <person name="Phelps L."/>
            <person name="Falcone J."/>
            <person name="Kanchi K."/>
            <person name="Thane T."/>
            <person name="Scimone A."/>
            <person name="Thane N."/>
            <person name="Henke J."/>
            <person name="Wang T."/>
            <person name="Ruppert J."/>
            <person name="Shah N."/>
            <person name="Rotter K."/>
            <person name="Hodges J."/>
            <person name="Ingenthron E."/>
            <person name="Cordes M."/>
            <person name="Kohlberg S."/>
            <person name="Sgro J."/>
            <person name="Delgado B."/>
            <person name="Mead K."/>
            <person name="Chinwalla A."/>
            <person name="Leonard S."/>
            <person name="Crouse K."/>
            <person name="Collura K."/>
            <person name="Kudrna D."/>
            <person name="Currie J."/>
            <person name="He R."/>
            <person name="Angelova A."/>
            <person name="Rajasekar S."/>
            <person name="Mueller T."/>
            <person name="Lomeli R."/>
            <person name="Scara G."/>
            <person name="Ko A."/>
            <person name="Delaney K."/>
            <person name="Wissotski M."/>
            <person name="Lopez G."/>
            <person name="Campos D."/>
            <person name="Braidotti M."/>
            <person name="Ashley E."/>
            <person name="Golser W."/>
            <person name="Kim H."/>
            <person name="Lee S."/>
            <person name="Lin J."/>
            <person name="Dujmic Z."/>
            <person name="Kim W."/>
            <person name="Talag J."/>
            <person name="Zuccolo A."/>
            <person name="Fan C."/>
            <person name="Sebastian A."/>
            <person name="Kramer M."/>
            <person name="Spiegel L."/>
            <person name="Nascimento L."/>
            <person name="Zutavern T."/>
            <person name="Miller B."/>
            <person name="Ambroise C."/>
            <person name="Muller S."/>
            <person name="Spooner W."/>
            <person name="Narechania A."/>
            <person name="Ren L."/>
            <person name="Wei S."/>
            <person name="Kumari S."/>
            <person name="Faga B."/>
            <person name="Levy M.J."/>
            <person name="McMahan L."/>
            <person name="Van Buren P."/>
            <person name="Vaughn M.W."/>
            <person name="Ying K."/>
            <person name="Yeh C.-T."/>
            <person name="Emrich S.J."/>
            <person name="Jia Y."/>
            <person name="Kalyanaraman A."/>
            <person name="Hsia A.-P."/>
            <person name="Barbazuk W.B."/>
            <person name="Baucom R.S."/>
            <person name="Brutnell T.P."/>
            <person name="Carpita N.C."/>
            <person name="Chaparro C."/>
            <person name="Chia J.-M."/>
            <person name="Deragon J.-M."/>
            <person name="Estill J.C."/>
            <person name="Fu Y."/>
            <person name="Jeddeloh J.A."/>
            <person name="Han Y."/>
            <person name="Lee H."/>
            <person name="Li P."/>
            <person name="Lisch D.R."/>
            <person name="Liu S."/>
            <person name="Liu Z."/>
            <person name="Nagel D.H."/>
            <person name="McCann M.C."/>
            <person name="SanMiguel P."/>
            <person name="Myers A.M."/>
            <person name="Nettleton D."/>
            <person name="Nguyen J."/>
            <person name="Penning B.W."/>
            <person name="Ponnala L."/>
            <person name="Schneider K.L."/>
            <person name="Schwartz D.C."/>
            <person name="Sharma A."/>
            <person name="Soderlund C."/>
            <person name="Springer N.M."/>
            <person name="Sun Q."/>
            <person name="Wang H."/>
            <person name="Waterman M."/>
            <person name="Westerman R."/>
            <person name="Wolfgruber T.K."/>
            <person name="Yang L."/>
            <person name="Yu Y."/>
            <person name="Zhang L."/>
            <person name="Zhou S."/>
            <person name="Zhu Q."/>
            <person name="Bennetzen J.L."/>
            <person name="Dawe R.K."/>
            <person name="Jiang J."/>
            <person name="Jiang N."/>
            <person name="Presting G.G."/>
            <person name="Wessler S.R."/>
            <person name="Aluru S."/>
            <person name="Martienssen R.A."/>
            <person name="Clifton S.W."/>
            <person name="McCombie W.R."/>
            <person name="Wing R.A."/>
            <person name="Wilson R.K."/>
        </authorList>
    </citation>
    <scope>NUCLEOTIDE SEQUENCE [LARGE SCALE GENOMIC DNA]</scope>
    <source>
        <strain evidence="3">cv. B73</strain>
    </source>
</reference>
<dbReference type="InParanoid" id="A0A804UA69"/>
<reference evidence="2" key="2">
    <citation type="submission" date="2019-07" db="EMBL/GenBank/DDBJ databases">
        <authorList>
            <person name="Seetharam A."/>
            <person name="Woodhouse M."/>
            <person name="Cannon E."/>
        </authorList>
    </citation>
    <scope>NUCLEOTIDE SEQUENCE [LARGE SCALE GENOMIC DNA]</scope>
    <source>
        <strain evidence="2">cv. B73</strain>
    </source>
</reference>
<evidence type="ECO:0000313" key="3">
    <source>
        <dbReference type="Proteomes" id="UP000007305"/>
    </source>
</evidence>
<keyword evidence="3" id="KW-1185">Reference proteome</keyword>
<feature type="compositionally biased region" description="Basic residues" evidence="1">
    <location>
        <begin position="70"/>
        <end position="86"/>
    </location>
</feature>
<name>A0A804UA69_MAIZE</name>
<feature type="compositionally biased region" description="Polar residues" evidence="1">
    <location>
        <begin position="14"/>
        <end position="24"/>
    </location>
</feature>
<feature type="region of interest" description="Disordered" evidence="1">
    <location>
        <begin position="1"/>
        <end position="139"/>
    </location>
</feature>
<protein>
    <submittedName>
        <fullName evidence="2">Uncharacterized protein</fullName>
    </submittedName>
</protein>
<dbReference type="EnsemblPlants" id="Zm00001eb267870_T001">
    <property type="protein sequence ID" value="Zm00001eb267870_P001"/>
    <property type="gene ID" value="Zm00001eb267870"/>
</dbReference>